<protein>
    <submittedName>
        <fullName evidence="2">Uncharacterized protein</fullName>
    </submittedName>
</protein>
<dbReference type="OMA" id="GEMKMIM"/>
<keyword evidence="3" id="KW-1185">Reference proteome</keyword>
<feature type="region of interest" description="Disordered" evidence="1">
    <location>
        <begin position="69"/>
        <end position="164"/>
    </location>
</feature>
<feature type="compositionally biased region" description="Basic and acidic residues" evidence="1">
    <location>
        <begin position="107"/>
        <end position="127"/>
    </location>
</feature>
<dbReference type="GeneID" id="63703788"/>
<dbReference type="AlphaFoldDB" id="A0A135LXR4"/>
<comment type="caution">
    <text evidence="2">The sequence shown here is derived from an EMBL/GenBank/DDBJ whole genome shotgun (WGS) entry which is preliminary data.</text>
</comment>
<feature type="compositionally biased region" description="Basic residues" evidence="1">
    <location>
        <begin position="87"/>
        <end position="96"/>
    </location>
</feature>
<evidence type="ECO:0000313" key="3">
    <source>
        <dbReference type="Proteomes" id="UP000070168"/>
    </source>
</evidence>
<dbReference type="Proteomes" id="UP000070168">
    <property type="component" value="Unassembled WGS sequence"/>
</dbReference>
<feature type="region of interest" description="Disordered" evidence="1">
    <location>
        <begin position="37"/>
        <end position="56"/>
    </location>
</feature>
<organism evidence="2 3">
    <name type="scientific">Penicillium patulum</name>
    <name type="common">Penicillium griseofulvum</name>
    <dbReference type="NCBI Taxonomy" id="5078"/>
    <lineage>
        <taxon>Eukaryota</taxon>
        <taxon>Fungi</taxon>
        <taxon>Dikarya</taxon>
        <taxon>Ascomycota</taxon>
        <taxon>Pezizomycotina</taxon>
        <taxon>Eurotiomycetes</taxon>
        <taxon>Eurotiomycetidae</taxon>
        <taxon>Eurotiales</taxon>
        <taxon>Aspergillaceae</taxon>
        <taxon>Penicillium</taxon>
    </lineage>
</organism>
<dbReference type="OrthoDB" id="4330748at2759"/>
<gene>
    <name evidence="2" type="ORF">PGRI_007750</name>
</gene>
<evidence type="ECO:0000256" key="1">
    <source>
        <dbReference type="SAM" id="MobiDB-lite"/>
    </source>
</evidence>
<sequence length="164" mass="18374">MSTPSPKKKPEHFGDFTAGEMKLLMASVLCTAGKMDTDKLGKLTNMKRNSAASRFPSVKRKLEKMFEDQLDTLGEQTEAAGKDKATPKSRAKKRREKVVESQPEPEPEVKTEAKSENSRETPEKIEIDAESDDEDVVKLKQDLVNTKNDLDDIKPESIKPEPID</sequence>
<dbReference type="RefSeq" id="XP_040652260.1">
    <property type="nucleotide sequence ID" value="XM_040788488.1"/>
</dbReference>
<proteinExistence type="predicted"/>
<evidence type="ECO:0000313" key="2">
    <source>
        <dbReference type="EMBL" id="KXG53725.1"/>
    </source>
</evidence>
<accession>A0A135LXR4</accession>
<reference evidence="2 3" key="1">
    <citation type="journal article" date="2016" name="BMC Genomics">
        <title>Genome sequencing and secondary metabolism of the postharvest pathogen Penicillium griseofulvum.</title>
        <authorList>
            <person name="Banani H."/>
            <person name="Marcet-Houben M."/>
            <person name="Ballester A.R."/>
            <person name="Abbruscato P."/>
            <person name="Gonzalez-Candelas L."/>
            <person name="Gabaldon T."/>
            <person name="Spadaro D."/>
        </authorList>
    </citation>
    <scope>NUCLEOTIDE SEQUENCE [LARGE SCALE GENOMIC DNA]</scope>
    <source>
        <strain evidence="2 3">PG3</strain>
    </source>
</reference>
<feature type="compositionally biased region" description="Basic and acidic residues" evidence="1">
    <location>
        <begin position="148"/>
        <end position="164"/>
    </location>
</feature>
<dbReference type="EMBL" id="LHQR01000014">
    <property type="protein sequence ID" value="KXG53725.1"/>
    <property type="molecule type" value="Genomic_DNA"/>
</dbReference>
<name>A0A135LXR4_PENPA</name>